<keyword evidence="7" id="KW-0732">Signal</keyword>
<dbReference type="Gene3D" id="3.30.420.40">
    <property type="match status" value="2"/>
</dbReference>
<dbReference type="InterPro" id="IPR043129">
    <property type="entry name" value="ATPase_NBD"/>
</dbReference>
<comment type="similarity">
    <text evidence="1 5">Belongs to the heat shock protein 70 family.</text>
</comment>
<dbReference type="GO" id="GO:0140662">
    <property type="term" value="F:ATP-dependent protein folding chaperone"/>
    <property type="evidence" value="ECO:0007669"/>
    <property type="project" value="InterPro"/>
</dbReference>
<reference evidence="8 9" key="2">
    <citation type="journal article" date="2012" name="Proc. Natl. Acad. Sci. U.S.A.">
        <title>Antigenic diversity is generated by distinct evolutionary mechanisms in African trypanosome species.</title>
        <authorList>
            <person name="Jackson A.P."/>
            <person name="Berry A."/>
            <person name="Aslett M."/>
            <person name="Allison H.C."/>
            <person name="Burton P."/>
            <person name="Vavrova-Anderson J."/>
            <person name="Brown R."/>
            <person name="Browne H."/>
            <person name="Corton N."/>
            <person name="Hauser H."/>
            <person name="Gamble J."/>
            <person name="Gilderthorp R."/>
            <person name="Marcello L."/>
            <person name="McQuillan J."/>
            <person name="Otto T.D."/>
            <person name="Quail M.A."/>
            <person name="Sanders M.J."/>
            <person name="van Tonder A."/>
            <person name="Ginger M.L."/>
            <person name="Field M.C."/>
            <person name="Barry J.D."/>
            <person name="Hertz-Fowler C."/>
            <person name="Berriman M."/>
        </authorList>
    </citation>
    <scope>NUCLEOTIDE SEQUENCE [LARGE SCALE GENOMIC DNA]</scope>
    <source>
        <strain evidence="8 9">IL3000</strain>
    </source>
</reference>
<dbReference type="PROSITE" id="PS00329">
    <property type="entry name" value="HSP70_2"/>
    <property type="match status" value="1"/>
</dbReference>
<evidence type="ECO:0000313" key="9">
    <source>
        <dbReference type="Proteomes" id="UP000000702"/>
    </source>
</evidence>
<proteinExistence type="inferred from homology"/>
<organism evidence="8 9">
    <name type="scientific">Trypanosoma congolense (strain IL3000)</name>
    <dbReference type="NCBI Taxonomy" id="1068625"/>
    <lineage>
        <taxon>Eukaryota</taxon>
        <taxon>Discoba</taxon>
        <taxon>Euglenozoa</taxon>
        <taxon>Kinetoplastea</taxon>
        <taxon>Metakinetoplastina</taxon>
        <taxon>Trypanosomatida</taxon>
        <taxon>Trypanosomatidae</taxon>
        <taxon>Trypanosoma</taxon>
        <taxon>Nannomonas</taxon>
    </lineage>
</organism>
<keyword evidence="2 5" id="KW-0547">Nucleotide-binding</keyword>
<dbReference type="InterPro" id="IPR042050">
    <property type="entry name" value="BIP_NBD"/>
</dbReference>
<dbReference type="PROSITE" id="PS00297">
    <property type="entry name" value="HSP70_1"/>
    <property type="match status" value="1"/>
</dbReference>
<dbReference type="CDD" id="cd10241">
    <property type="entry name" value="ASKHA_NBD_HSP70_BiP"/>
    <property type="match status" value="1"/>
</dbReference>
<evidence type="ECO:0000256" key="1">
    <source>
        <dbReference type="ARBA" id="ARBA00007381"/>
    </source>
</evidence>
<dbReference type="InterPro" id="IPR029048">
    <property type="entry name" value="HSP70_C_sf"/>
</dbReference>
<dbReference type="InterPro" id="IPR018181">
    <property type="entry name" value="Heat_shock_70_CS"/>
</dbReference>
<feature type="signal peptide" evidence="7">
    <location>
        <begin position="1"/>
        <end position="22"/>
    </location>
</feature>
<dbReference type="FunFam" id="3.90.640.10:FF:000002">
    <property type="entry name" value="Heat shock 70 kDa"/>
    <property type="match status" value="1"/>
</dbReference>
<reference evidence="9" key="1">
    <citation type="submission" date="2011-07" db="EMBL/GenBank/DDBJ databases">
        <title>Divergent evolution of antigenic variation in African trypanosomes.</title>
        <authorList>
            <person name="Jackson A.P."/>
            <person name="Berry A."/>
            <person name="Allison H.C."/>
            <person name="Burton P."/>
            <person name="Anderson J."/>
            <person name="Aslett M."/>
            <person name="Brown R."/>
            <person name="Corton N."/>
            <person name="Harris D."/>
            <person name="Hauser H."/>
            <person name="Gamble J."/>
            <person name="Gilderthorp R."/>
            <person name="McQuillan J."/>
            <person name="Quail M.A."/>
            <person name="Sanders M."/>
            <person name="Van Tonder A."/>
            <person name="Ginger M.L."/>
            <person name="Donelson J.E."/>
            <person name="Field M.C."/>
            <person name="Barry J.D."/>
            <person name="Berriman M."/>
            <person name="Hertz-Fowler C."/>
        </authorList>
    </citation>
    <scope>NUCLEOTIDE SEQUENCE [LARGE SCALE GENOMIC DNA]</scope>
    <source>
        <strain evidence="9">IL3000</strain>
    </source>
</reference>
<dbReference type="PANTHER" id="PTHR19375">
    <property type="entry name" value="HEAT SHOCK PROTEIN 70KDA"/>
    <property type="match status" value="1"/>
</dbReference>
<accession>F9W3P7</accession>
<feature type="chain" id="PRO_5003394540" evidence="7">
    <location>
        <begin position="23"/>
        <end position="653"/>
    </location>
</feature>
<evidence type="ECO:0000313" key="8">
    <source>
        <dbReference type="EMBL" id="CCD11770.1"/>
    </source>
</evidence>
<evidence type="ECO:0000256" key="2">
    <source>
        <dbReference type="ARBA" id="ARBA00022741"/>
    </source>
</evidence>
<dbReference type="OMA" id="VQRDIKH"/>
<comment type="caution">
    <text evidence="8">The sequence shown here is derived from an EMBL/GenBank/DDBJ whole genome shotgun (WGS) entry which is preliminary data.</text>
</comment>
<dbReference type="EMBL" id="CAEQ01000449">
    <property type="protein sequence ID" value="CCD11770.1"/>
    <property type="molecule type" value="Genomic_DNA"/>
</dbReference>
<dbReference type="Gene3D" id="1.20.1270.10">
    <property type="match status" value="1"/>
</dbReference>
<sequence length="653" mass="71139">MSGTSLRTAAVLLVVAAAVATAAPESGGKVEAPCVGIDLGTTYSVVGVWQKGDVHIIPNEMGNRITPSVVAFTDTERLIGDGAKNQLPQNPHNTIYTIKRLIGRKYTDAAVQADKKLLSYEVVADRDGKPKVQVMVGGKPKQFTPEEISAMVLQKMKEIAETYLGEKVKNAVVTVPAYFNDAQRQSTKDAGTIAGLNVVRIINEPTAAAIAYGLNKAGEKNILVFDLGGGTFDVSLLTIDEGFFEVVATNGDTHLGGEDFDNNMMRYFVDMLKKKKNVDISKDQKALARLRKACEAAKRQLSSHPEARVEVDSLTEGFDFSEKITRAKFEELNMDLFKGTLIPVQRVLEDAKLKKSDIHEIVLVGGSTRVPKVQQLISDFFGGKELNRGINPDEAVAYGAAVQAAVLTGESEVGGRVVLVDVIPLSLGIETVGGVMTKLIERNTQIPTKKSQIFSTHADNQPGVLIQVYEGERQLTKDNRLLGKFELTGIPPAARGVPQIEVTFDVDENSILQVSAMDKSSGKKEEITITNDKGRLSEEEIERMVREAAEFEDEDRKVRERVEARNSLESAAYSLRNQVNDKDKLGGKLSADDKAAVEAAVKEAIRFLDENPNAEKEEYKTALDTMQSVTNPIVQKAYQSAGAGDKPQPMDDL</sequence>
<keyword evidence="4 5" id="KW-0067">ATP-binding</keyword>
<dbReference type="InterPro" id="IPR029047">
    <property type="entry name" value="HSP70_peptide-bd_sf"/>
</dbReference>
<evidence type="ECO:0000256" key="5">
    <source>
        <dbReference type="RuleBase" id="RU003322"/>
    </source>
</evidence>
<dbReference type="Pfam" id="PF00012">
    <property type="entry name" value="HSP70"/>
    <property type="match status" value="1"/>
</dbReference>
<dbReference type="FunFam" id="3.30.30.30:FF:000003">
    <property type="entry name" value="Heat shock protein 9"/>
    <property type="match status" value="1"/>
</dbReference>
<evidence type="ECO:0000256" key="7">
    <source>
        <dbReference type="SAM" id="SignalP"/>
    </source>
</evidence>
<keyword evidence="9" id="KW-1185">Reference proteome</keyword>
<dbReference type="FunFam" id="3.30.420.40:FF:000026">
    <property type="entry name" value="Heat shock protein 70"/>
    <property type="match status" value="1"/>
</dbReference>
<dbReference type="Gene3D" id="3.90.640.10">
    <property type="entry name" value="Actin, Chain A, domain 4"/>
    <property type="match status" value="1"/>
</dbReference>
<dbReference type="SUPFAM" id="SSF53067">
    <property type="entry name" value="Actin-like ATPase domain"/>
    <property type="match status" value="2"/>
</dbReference>
<dbReference type="FunFam" id="2.60.34.10:FF:000012">
    <property type="entry name" value="Heat shock 70 kDa protein"/>
    <property type="match status" value="1"/>
</dbReference>
<dbReference type="Gene3D" id="3.30.30.30">
    <property type="match status" value="1"/>
</dbReference>
<evidence type="ECO:0000256" key="4">
    <source>
        <dbReference type="ARBA" id="ARBA00022840"/>
    </source>
</evidence>
<dbReference type="NCBIfam" id="NF001413">
    <property type="entry name" value="PRK00290.1"/>
    <property type="match status" value="1"/>
</dbReference>
<name>F9W3P7_TRYCI</name>
<dbReference type="AlphaFoldDB" id="F9W3P7"/>
<keyword evidence="6" id="KW-0175">Coiled coil</keyword>
<dbReference type="PROSITE" id="PS01036">
    <property type="entry name" value="HSP70_3"/>
    <property type="match status" value="1"/>
</dbReference>
<keyword evidence="3" id="KW-0256">Endoplasmic reticulum</keyword>
<dbReference type="SUPFAM" id="SSF100934">
    <property type="entry name" value="Heat shock protein 70kD (HSP70), C-terminal subdomain"/>
    <property type="match status" value="1"/>
</dbReference>
<dbReference type="PRINTS" id="PR00301">
    <property type="entry name" value="HEATSHOCK70"/>
</dbReference>
<dbReference type="SUPFAM" id="SSF100920">
    <property type="entry name" value="Heat shock protein 70kD (HSP70), peptide-binding domain"/>
    <property type="match status" value="1"/>
</dbReference>
<protein>
    <submittedName>
        <fullName evidence="8">WGS project CAEQ00000000 data, annotated contig 108</fullName>
    </submittedName>
</protein>
<gene>
    <name evidence="8" type="ORF">TCIL3000_0_02950</name>
</gene>
<dbReference type="GO" id="GO:0005524">
    <property type="term" value="F:ATP binding"/>
    <property type="evidence" value="ECO:0007669"/>
    <property type="project" value="UniProtKB-KW"/>
</dbReference>
<dbReference type="Gene3D" id="2.60.34.10">
    <property type="entry name" value="Substrate Binding Domain Of DNAk, Chain A, domain 1"/>
    <property type="match status" value="1"/>
</dbReference>
<dbReference type="InterPro" id="IPR013126">
    <property type="entry name" value="Hsp_70_fam"/>
</dbReference>
<dbReference type="VEuPathDB" id="TriTrypDB:TcIL3000_0_02950"/>
<dbReference type="Proteomes" id="UP000000702">
    <property type="component" value="Unassembled WGS sequence"/>
</dbReference>
<feature type="coiled-coil region" evidence="6">
    <location>
        <begin position="534"/>
        <end position="561"/>
    </location>
</feature>
<evidence type="ECO:0000256" key="6">
    <source>
        <dbReference type="SAM" id="Coils"/>
    </source>
</evidence>
<evidence type="ECO:0000256" key="3">
    <source>
        <dbReference type="ARBA" id="ARBA00022824"/>
    </source>
</evidence>